<evidence type="ECO:0000313" key="2">
    <source>
        <dbReference type="Proteomes" id="UP000008332"/>
    </source>
</evidence>
<dbReference type="Proteomes" id="UP000008332">
    <property type="component" value="Plasmid unnamed1"/>
</dbReference>
<name>Q21Q26_ALBFT</name>
<accession>Q21Q26</accession>
<organism evidence="1 2">
    <name type="scientific">Albidiferax ferrireducens (strain ATCC BAA-621 / DSM 15236 / T118)</name>
    <name type="common">Rhodoferax ferrireducens</name>
    <dbReference type="NCBI Taxonomy" id="338969"/>
    <lineage>
        <taxon>Bacteria</taxon>
        <taxon>Pseudomonadati</taxon>
        <taxon>Pseudomonadota</taxon>
        <taxon>Betaproteobacteria</taxon>
        <taxon>Burkholderiales</taxon>
        <taxon>Comamonadaceae</taxon>
        <taxon>Rhodoferax</taxon>
    </lineage>
</organism>
<evidence type="ECO:0000313" key="1">
    <source>
        <dbReference type="EMBL" id="ABD72119.1"/>
    </source>
</evidence>
<dbReference type="KEGG" id="rfr:Rfer_4433"/>
<protein>
    <submittedName>
        <fullName evidence="1">Uncharacterized protein</fullName>
    </submittedName>
</protein>
<dbReference type="HOGENOM" id="CLU_2083030_0_0_4"/>
<dbReference type="RefSeq" id="WP_011458620.1">
    <property type="nucleotide sequence ID" value="NC_007901.1"/>
</dbReference>
<keyword evidence="2" id="KW-1185">Reference proteome</keyword>
<proteinExistence type="predicted"/>
<sequence length="117" mass="12904">MHAIAQEFMSEPNPFGWMSDEMARAIGVAAARSRTLASRPESWLQHALATEGDGWVGGEKAPLATGNYERLFVDGVMIQLWDGESWRSEGATKPHWRQVGDYPSWRGLQVGAGQTTT</sequence>
<reference evidence="2" key="1">
    <citation type="submission" date="2006-02" db="EMBL/GenBank/DDBJ databases">
        <title>Complete sequence of plasmid 1 of Rhodoferax ferrireducens DSM 15236.</title>
        <authorList>
            <person name="Copeland A."/>
            <person name="Lucas S."/>
            <person name="Lapidus A."/>
            <person name="Barry K."/>
            <person name="Detter J.C."/>
            <person name="Glavina del Rio T."/>
            <person name="Hammon N."/>
            <person name="Israni S."/>
            <person name="Pitluck S."/>
            <person name="Brettin T."/>
            <person name="Bruce D."/>
            <person name="Han C."/>
            <person name="Tapia R."/>
            <person name="Gilna P."/>
            <person name="Kiss H."/>
            <person name="Schmutz J."/>
            <person name="Larimer F."/>
            <person name="Land M."/>
            <person name="Kyrpides N."/>
            <person name="Ivanova N."/>
            <person name="Richardson P."/>
        </authorList>
    </citation>
    <scope>NUCLEOTIDE SEQUENCE [LARGE SCALE GENOMIC DNA]</scope>
    <source>
        <strain evidence="2">ATCC BAA-621 / DSM 15236 / T118</strain>
        <plasmid evidence="2">Plasmid pDSM15236</plasmid>
    </source>
</reference>
<keyword evidence="1" id="KW-0614">Plasmid</keyword>
<dbReference type="EMBL" id="CP000268">
    <property type="protein sequence ID" value="ABD72119.1"/>
    <property type="molecule type" value="Genomic_DNA"/>
</dbReference>
<geneLocation type="plasmid" evidence="2">
    <name>pDSM15236</name>
</geneLocation>
<dbReference type="OrthoDB" id="9005086at2"/>
<dbReference type="AlphaFoldDB" id="Q21Q26"/>
<gene>
    <name evidence="1" type="ordered locus">Rfer_4433</name>
</gene>